<evidence type="ECO:0000313" key="2">
    <source>
        <dbReference type="EMBL" id="MCP3731325.1"/>
    </source>
</evidence>
<dbReference type="EMBL" id="JAMLDX010000009">
    <property type="protein sequence ID" value="MCP3731325.1"/>
    <property type="molecule type" value="Genomic_DNA"/>
</dbReference>
<proteinExistence type="predicted"/>
<accession>A0A9X2HSX7</accession>
<keyword evidence="3" id="KW-1185">Reference proteome</keyword>
<evidence type="ECO:0000313" key="3">
    <source>
        <dbReference type="Proteomes" id="UP001139451"/>
    </source>
</evidence>
<evidence type="ECO:0000256" key="1">
    <source>
        <dbReference type="SAM" id="SignalP"/>
    </source>
</evidence>
<sequence>MPTRSWCIVSLALFPSVLGLAPLAQAQSYRPDAEGYPCSRHASLGVVATAKGFVIEARTLPSPKAAASRPVTIALGASLKIDRALLDRASTPAAEADNAEGR</sequence>
<dbReference type="Proteomes" id="UP001139451">
    <property type="component" value="Unassembled WGS sequence"/>
</dbReference>
<dbReference type="RefSeq" id="WP_254293825.1">
    <property type="nucleotide sequence ID" value="NZ_JAMLDX010000009.1"/>
</dbReference>
<name>A0A9X2HSX7_9SPHN</name>
<reference evidence="2" key="1">
    <citation type="submission" date="2022-05" db="EMBL/GenBank/DDBJ databases">
        <title>Sphingomonas sp. strain MG17 Genome sequencing and assembly.</title>
        <authorList>
            <person name="Kim I."/>
        </authorList>
    </citation>
    <scope>NUCLEOTIDE SEQUENCE</scope>
    <source>
        <strain evidence="2">MG17</strain>
    </source>
</reference>
<protein>
    <submittedName>
        <fullName evidence="2">Uncharacterized protein</fullName>
    </submittedName>
</protein>
<feature type="signal peptide" evidence="1">
    <location>
        <begin position="1"/>
        <end position="26"/>
    </location>
</feature>
<feature type="chain" id="PRO_5040996517" evidence="1">
    <location>
        <begin position="27"/>
        <end position="102"/>
    </location>
</feature>
<keyword evidence="1" id="KW-0732">Signal</keyword>
<organism evidence="2 3">
    <name type="scientific">Sphingomonas tagetis</name>
    <dbReference type="NCBI Taxonomy" id="2949092"/>
    <lineage>
        <taxon>Bacteria</taxon>
        <taxon>Pseudomonadati</taxon>
        <taxon>Pseudomonadota</taxon>
        <taxon>Alphaproteobacteria</taxon>
        <taxon>Sphingomonadales</taxon>
        <taxon>Sphingomonadaceae</taxon>
        <taxon>Sphingomonas</taxon>
    </lineage>
</organism>
<gene>
    <name evidence="2" type="ORF">M9978_12895</name>
</gene>
<dbReference type="AlphaFoldDB" id="A0A9X2HSX7"/>
<comment type="caution">
    <text evidence="2">The sequence shown here is derived from an EMBL/GenBank/DDBJ whole genome shotgun (WGS) entry which is preliminary data.</text>
</comment>